<accession>A0ABZ0LL18</accession>
<sequence>MTEIIKGGNLPLSGEPMRVAVVRRSTGPGKLEVDAAALLVDANGKVRGQGDLVFYNQPAHAASGVRLLGNAQGEGGVSADWLEIDPGRIEPSVERIVVSASCDGGTFGQVRDLYMQAVSAATGEQLALYAIEDATTETAILLGEFYRRNEGWKFRAVGQGYASGLPGLAADFGFSVPDEEPVEDASDEPDPEPLPRQLPPAPPLPADAQVPVPAQPPGAAQVPAAAPVAAEQITQPEPQPTPVPAPVAEPVPATQPAAAAPFGGPAFARNGLPVEFGPEFPYFEQSGDGNGVIHVEVDIPAGFVVVDVAVKGSSYTELITLNHRNRDDKSLLYSYAENMRGRCIADHHGLAPLRMRIRTENEWTVSVRPVSTLQELNDKIEGHGPDVIAHTGDPTDIAIRHRGDKSGSGVFEIKALRQNGKHDDVYYKYDRGRGSAPLTKGPRLLLIRTDGGWTITPRPVGSGGFWNRRR</sequence>
<dbReference type="InterPro" id="IPR051324">
    <property type="entry name" value="Stress/Tellurium_Resist"/>
</dbReference>
<evidence type="ECO:0000313" key="4">
    <source>
        <dbReference type="EMBL" id="WOX20124.1"/>
    </source>
</evidence>
<dbReference type="PANTHER" id="PTHR32097">
    <property type="entry name" value="CAMP-BINDING PROTEIN 1-RELATED"/>
    <property type="match status" value="1"/>
</dbReference>
<proteinExistence type="inferred from homology"/>
<dbReference type="Gene3D" id="2.60.60.30">
    <property type="entry name" value="sav2460 like domains"/>
    <property type="match status" value="1"/>
</dbReference>
<name>A0ABZ0LL18_9ACTN</name>
<comment type="similarity">
    <text evidence="1">Belongs to the CAPAB/TerDEXZ family.</text>
</comment>
<reference evidence="4 5" key="1">
    <citation type="submission" date="2023-10" db="EMBL/GenBank/DDBJ databases">
        <title>The genome sequence of Streptomyces sp. HUAS YS2.</title>
        <authorList>
            <person name="Mo P."/>
        </authorList>
    </citation>
    <scope>NUCLEOTIDE SEQUENCE [LARGE SCALE GENOMIC DNA]</scope>
    <source>
        <strain evidence="4 5">HUAS YS2</strain>
    </source>
</reference>
<organism evidence="4 5">
    <name type="scientific">Streptomyces solicathayae</name>
    <dbReference type="NCBI Taxonomy" id="3081768"/>
    <lineage>
        <taxon>Bacteria</taxon>
        <taxon>Bacillati</taxon>
        <taxon>Actinomycetota</taxon>
        <taxon>Actinomycetes</taxon>
        <taxon>Kitasatosporales</taxon>
        <taxon>Streptomycetaceae</taxon>
        <taxon>Streptomyces</taxon>
    </lineage>
</organism>
<feature type="compositionally biased region" description="Low complexity" evidence="2">
    <location>
        <begin position="206"/>
        <end position="228"/>
    </location>
</feature>
<gene>
    <name evidence="4" type="ORF">R2D22_01430</name>
</gene>
<evidence type="ECO:0000256" key="1">
    <source>
        <dbReference type="ARBA" id="ARBA00008775"/>
    </source>
</evidence>
<feature type="region of interest" description="Disordered" evidence="2">
    <location>
        <begin position="172"/>
        <end position="228"/>
    </location>
</feature>
<dbReference type="PANTHER" id="PTHR32097:SF4">
    <property type="entry name" value="GENERAL STRESS PROTEIN 16U"/>
    <property type="match status" value="1"/>
</dbReference>
<dbReference type="Pfam" id="PF02342">
    <property type="entry name" value="TerD"/>
    <property type="match status" value="1"/>
</dbReference>
<dbReference type="InterPro" id="IPR003325">
    <property type="entry name" value="TerD"/>
</dbReference>
<dbReference type="RefSeq" id="WP_318100361.1">
    <property type="nucleotide sequence ID" value="NZ_CP137573.1"/>
</dbReference>
<dbReference type="Proteomes" id="UP001301731">
    <property type="component" value="Chromosome"/>
</dbReference>
<dbReference type="CDD" id="cd06974">
    <property type="entry name" value="TerD_like"/>
    <property type="match status" value="1"/>
</dbReference>
<feature type="compositionally biased region" description="Pro residues" evidence="2">
    <location>
        <begin position="192"/>
        <end position="205"/>
    </location>
</feature>
<keyword evidence="5" id="KW-1185">Reference proteome</keyword>
<evidence type="ECO:0000256" key="2">
    <source>
        <dbReference type="SAM" id="MobiDB-lite"/>
    </source>
</evidence>
<feature type="domain" description="TerD" evidence="3">
    <location>
        <begin position="4"/>
        <end position="172"/>
    </location>
</feature>
<feature type="compositionally biased region" description="Acidic residues" evidence="2">
    <location>
        <begin position="177"/>
        <end position="191"/>
    </location>
</feature>
<dbReference type="EMBL" id="CP137573">
    <property type="protein sequence ID" value="WOX20124.1"/>
    <property type="molecule type" value="Genomic_DNA"/>
</dbReference>
<protein>
    <submittedName>
        <fullName evidence="4">TerD family protein</fullName>
    </submittedName>
</protein>
<evidence type="ECO:0000259" key="3">
    <source>
        <dbReference type="Pfam" id="PF02342"/>
    </source>
</evidence>
<evidence type="ECO:0000313" key="5">
    <source>
        <dbReference type="Proteomes" id="UP001301731"/>
    </source>
</evidence>